<dbReference type="Proteomes" id="UP000257127">
    <property type="component" value="Unassembled WGS sequence"/>
</dbReference>
<keyword evidence="2" id="KW-1185">Reference proteome</keyword>
<evidence type="ECO:0008006" key="3">
    <source>
        <dbReference type="Google" id="ProtNLM"/>
    </source>
</evidence>
<dbReference type="EMBL" id="QURB01000003">
    <property type="protein sequence ID" value="RFC54580.1"/>
    <property type="molecule type" value="Genomic_DNA"/>
</dbReference>
<sequence>MKQLLFTLLTLSILACSNKKTCSDFHEGKFGFTDPDLAHIEITRESGSQIEVNTKTNMEAHTEINWINDCSYELTYVDIKNAPKEFDFMIGKKIKGEIIEMNGNNFTCEVITESTKDSVEYKLLTEN</sequence>
<dbReference type="AlphaFoldDB" id="A0A3E1EYE6"/>
<gene>
    <name evidence="1" type="ORF">DXU93_06210</name>
</gene>
<proteinExistence type="predicted"/>
<dbReference type="RefSeq" id="WP_116880415.1">
    <property type="nucleotide sequence ID" value="NZ_QURB01000003.1"/>
</dbReference>
<evidence type="ECO:0000313" key="1">
    <source>
        <dbReference type="EMBL" id="RFC54580.1"/>
    </source>
</evidence>
<protein>
    <recommendedName>
        <fullName evidence="3">DNA topoisomerase IV</fullName>
    </recommendedName>
</protein>
<organism evidence="1 2">
    <name type="scientific">Brumimicrobium aurantiacum</name>
    <dbReference type="NCBI Taxonomy" id="1737063"/>
    <lineage>
        <taxon>Bacteria</taxon>
        <taxon>Pseudomonadati</taxon>
        <taxon>Bacteroidota</taxon>
        <taxon>Flavobacteriia</taxon>
        <taxon>Flavobacteriales</taxon>
        <taxon>Crocinitomicaceae</taxon>
        <taxon>Brumimicrobium</taxon>
    </lineage>
</organism>
<accession>A0A3E1EYE6</accession>
<dbReference type="PROSITE" id="PS51257">
    <property type="entry name" value="PROKAR_LIPOPROTEIN"/>
    <property type="match status" value="1"/>
</dbReference>
<reference evidence="1 2" key="1">
    <citation type="submission" date="2018-08" db="EMBL/GenBank/DDBJ databases">
        <title>The draft genome squence of Brumimicrobium sp. N62.</title>
        <authorList>
            <person name="Du Z.-J."/>
            <person name="Luo H.-R."/>
        </authorList>
    </citation>
    <scope>NUCLEOTIDE SEQUENCE [LARGE SCALE GENOMIC DNA]</scope>
    <source>
        <strain evidence="1 2">N62</strain>
    </source>
</reference>
<name>A0A3E1EYE6_9FLAO</name>
<dbReference type="OrthoDB" id="1253590at2"/>
<evidence type="ECO:0000313" key="2">
    <source>
        <dbReference type="Proteomes" id="UP000257127"/>
    </source>
</evidence>
<comment type="caution">
    <text evidence="1">The sequence shown here is derived from an EMBL/GenBank/DDBJ whole genome shotgun (WGS) entry which is preliminary data.</text>
</comment>